<gene>
    <name evidence="5" type="ORF">KHQ06_01410</name>
</gene>
<accession>A0ABX8CQU8</accession>
<protein>
    <submittedName>
        <fullName evidence="5">Carbon-nitrogen hydrolase family protein</fullName>
    </submittedName>
</protein>
<dbReference type="PROSITE" id="PS50263">
    <property type="entry name" value="CN_HYDROLASE"/>
    <property type="match status" value="1"/>
</dbReference>
<proteinExistence type="inferred from homology"/>
<comment type="similarity">
    <text evidence="1">Belongs to the carbon-nitrogen hydrolase superfamily. Nitrilase family.</text>
</comment>
<dbReference type="RefSeq" id="WP_213557950.1">
    <property type="nucleotide sequence ID" value="NZ_JBHZDI010000030.1"/>
</dbReference>
<keyword evidence="6" id="KW-1185">Reference proteome</keyword>
<reference evidence="5 6" key="1">
    <citation type="submission" date="2021-04" db="EMBL/GenBank/DDBJ databases">
        <title>Nocardia tengchongensis.</title>
        <authorList>
            <person name="Zhuang k."/>
            <person name="Ran Y."/>
            <person name="Li W."/>
        </authorList>
    </citation>
    <scope>NUCLEOTIDE SEQUENCE [LARGE SCALE GENOMIC DNA]</scope>
    <source>
        <strain evidence="5 6">CFH S0057</strain>
    </source>
</reference>
<feature type="active site" description="Proton acceptor" evidence="2">
    <location>
        <position position="45"/>
    </location>
</feature>
<evidence type="ECO:0000256" key="3">
    <source>
        <dbReference type="SAM" id="MobiDB-lite"/>
    </source>
</evidence>
<evidence type="ECO:0000256" key="2">
    <source>
        <dbReference type="PROSITE-ProRule" id="PRU10139"/>
    </source>
</evidence>
<evidence type="ECO:0000313" key="5">
    <source>
        <dbReference type="EMBL" id="QVI21852.1"/>
    </source>
</evidence>
<feature type="domain" description="CN hydrolase" evidence="4">
    <location>
        <begin position="5"/>
        <end position="270"/>
    </location>
</feature>
<feature type="region of interest" description="Disordered" evidence="3">
    <location>
        <begin position="288"/>
        <end position="310"/>
    </location>
</feature>
<dbReference type="InterPro" id="IPR000132">
    <property type="entry name" value="Nitrilase/CN_hydratase_CS"/>
</dbReference>
<organism evidence="5 6">
    <name type="scientific">Nocardia tengchongensis</name>
    <dbReference type="NCBI Taxonomy" id="2055889"/>
    <lineage>
        <taxon>Bacteria</taxon>
        <taxon>Bacillati</taxon>
        <taxon>Actinomycetota</taxon>
        <taxon>Actinomycetes</taxon>
        <taxon>Mycobacteriales</taxon>
        <taxon>Nocardiaceae</taxon>
        <taxon>Nocardia</taxon>
    </lineage>
</organism>
<dbReference type="SUPFAM" id="SSF56317">
    <property type="entry name" value="Carbon-nitrogen hydrolase"/>
    <property type="match status" value="1"/>
</dbReference>
<dbReference type="InterPro" id="IPR036526">
    <property type="entry name" value="C-N_Hydrolase_sf"/>
</dbReference>
<keyword evidence="5" id="KW-0378">Hydrolase</keyword>
<dbReference type="PROSITE" id="PS00920">
    <property type="entry name" value="NITRIL_CHT_1"/>
    <property type="match status" value="1"/>
</dbReference>
<evidence type="ECO:0000259" key="4">
    <source>
        <dbReference type="PROSITE" id="PS50263"/>
    </source>
</evidence>
<dbReference type="Gene3D" id="3.60.110.10">
    <property type="entry name" value="Carbon-nitrogen hydrolase"/>
    <property type="match status" value="1"/>
</dbReference>
<sequence>MRTTVRVAAVQAEPSWLRLSDGVDQVVELIGAAGDQGARLVAFPEAFLPGYPWWRWIDTNQWNVEYSTRCRENSMTRDGAEMRAITAAAAAHGIHVVLGFGERQERRIYMSQAVIDDSGELLSVRRKAGLNSVERKIFASGTPNLPAVHHTPIGKYGALSGQENQRPLLTRALRADEEQIHVAAWPGSPDGDAIGPESSATLSRMYALEVGAFVLAPTAVVGDAAFEGPGGSRQPSGPIGRARIYGSDGGEVVTPLGEGQQGILLADLDITVEVADNQACDSIRTTRDRKDNLRKDSAPTRRGSRRVAAGWQSGPDRWALPASLGTYPGGTAAC</sequence>
<dbReference type="EMBL" id="CP074371">
    <property type="protein sequence ID" value="QVI21852.1"/>
    <property type="molecule type" value="Genomic_DNA"/>
</dbReference>
<dbReference type="PANTHER" id="PTHR46044">
    <property type="entry name" value="NITRILASE"/>
    <property type="match status" value="1"/>
</dbReference>
<evidence type="ECO:0000313" key="6">
    <source>
        <dbReference type="Proteomes" id="UP000683310"/>
    </source>
</evidence>
<dbReference type="Proteomes" id="UP000683310">
    <property type="component" value="Chromosome"/>
</dbReference>
<dbReference type="Pfam" id="PF00795">
    <property type="entry name" value="CN_hydrolase"/>
    <property type="match status" value="1"/>
</dbReference>
<name>A0ABX8CQU8_9NOCA</name>
<feature type="compositionally biased region" description="Basic and acidic residues" evidence="3">
    <location>
        <begin position="288"/>
        <end position="299"/>
    </location>
</feature>
<dbReference type="InterPro" id="IPR003010">
    <property type="entry name" value="C-N_Hydrolase"/>
</dbReference>
<dbReference type="PANTHER" id="PTHR46044:SF1">
    <property type="entry name" value="CN HYDROLASE DOMAIN-CONTAINING PROTEIN"/>
    <property type="match status" value="1"/>
</dbReference>
<dbReference type="InterPro" id="IPR044149">
    <property type="entry name" value="Nitrilases_CHs"/>
</dbReference>
<dbReference type="GO" id="GO:0016787">
    <property type="term" value="F:hydrolase activity"/>
    <property type="evidence" value="ECO:0007669"/>
    <property type="project" value="UniProtKB-KW"/>
</dbReference>
<evidence type="ECO:0000256" key="1">
    <source>
        <dbReference type="ARBA" id="ARBA00008129"/>
    </source>
</evidence>